<evidence type="ECO:0008006" key="5">
    <source>
        <dbReference type="Google" id="ProtNLM"/>
    </source>
</evidence>
<organism evidence="3 4">
    <name type="scientific">Microlunatus parietis</name>
    <dbReference type="NCBI Taxonomy" id="682979"/>
    <lineage>
        <taxon>Bacteria</taxon>
        <taxon>Bacillati</taxon>
        <taxon>Actinomycetota</taxon>
        <taxon>Actinomycetes</taxon>
        <taxon>Propionibacteriales</taxon>
        <taxon>Propionibacteriaceae</taxon>
        <taxon>Microlunatus</taxon>
    </lineage>
</organism>
<dbReference type="Pfam" id="PF18164">
    <property type="entry name" value="GNAT_C"/>
    <property type="match status" value="1"/>
</dbReference>
<gene>
    <name evidence="3" type="ORF">BKA15_001568</name>
</gene>
<evidence type="ECO:0000259" key="1">
    <source>
        <dbReference type="Pfam" id="PF18082"/>
    </source>
</evidence>
<dbReference type="Gene3D" id="3.40.630.120">
    <property type="match status" value="1"/>
</dbReference>
<name>A0A7Y9I4S8_9ACTN</name>
<feature type="domain" description="N-acyltransferase N-terminal" evidence="1">
    <location>
        <begin position="12"/>
        <end position="145"/>
    </location>
</feature>
<dbReference type="AlphaFoldDB" id="A0A7Y9I4S8"/>
<evidence type="ECO:0000313" key="3">
    <source>
        <dbReference type="EMBL" id="NYE70239.1"/>
    </source>
</evidence>
<dbReference type="RefSeq" id="WP_179749550.1">
    <property type="nucleotide sequence ID" value="NZ_JACCBU010000001.1"/>
</dbReference>
<keyword evidence="4" id="KW-1185">Reference proteome</keyword>
<proteinExistence type="predicted"/>
<protein>
    <recommendedName>
        <fullName evidence="5">GNAT-like C-terminal domain-containing protein</fullName>
    </recommendedName>
</protein>
<feature type="domain" description="GNAT-like C-terminal" evidence="2">
    <location>
        <begin position="148"/>
        <end position="290"/>
    </location>
</feature>
<evidence type="ECO:0000259" key="2">
    <source>
        <dbReference type="Pfam" id="PF18164"/>
    </source>
</evidence>
<dbReference type="Pfam" id="PF18082">
    <property type="entry name" value="NAT_N"/>
    <property type="match status" value="1"/>
</dbReference>
<comment type="caution">
    <text evidence="3">The sequence shown here is derived from an EMBL/GenBank/DDBJ whole genome shotgun (WGS) entry which is preliminary data.</text>
</comment>
<dbReference type="InterPro" id="IPR041273">
    <property type="entry name" value="NAT_N"/>
</dbReference>
<evidence type="ECO:0000313" key="4">
    <source>
        <dbReference type="Proteomes" id="UP000569914"/>
    </source>
</evidence>
<accession>A0A7Y9I4S8</accession>
<dbReference type="EMBL" id="JACCBU010000001">
    <property type="protein sequence ID" value="NYE70239.1"/>
    <property type="molecule type" value="Genomic_DNA"/>
</dbReference>
<sequence>MADAYTELTRPDLPERAAALGFRDDDRADLLTAAKRVAGEPELLAEIDRRAAALTAAIGVFDRDGEDPWAGYDAESEGPGGGGVLPLLTLLATVDRVREFHAAHEIPDDVSWRSLSDLGQQVWVHRLTYGSFGLHTYGWLRVAWSAALYWLGRLQFDLERDREDGAWVLSTHIPRTGPLTPQSVDESFAAAAAFFDRHFPDQPAVRFYCGSWLLDPALTKGLPAESNMARFQSRWRLRDNPREADGDALFFTFARRGDVDLDTLPQDTTLQRLIVDRLRAGEHWYVYSGTVDIEAYR</sequence>
<reference evidence="3 4" key="1">
    <citation type="submission" date="2020-07" db="EMBL/GenBank/DDBJ databases">
        <title>Sequencing the genomes of 1000 actinobacteria strains.</title>
        <authorList>
            <person name="Klenk H.-P."/>
        </authorList>
    </citation>
    <scope>NUCLEOTIDE SEQUENCE [LARGE SCALE GENOMIC DNA]</scope>
    <source>
        <strain evidence="3 4">DSM 22083</strain>
    </source>
</reference>
<dbReference type="Proteomes" id="UP000569914">
    <property type="component" value="Unassembled WGS sequence"/>
</dbReference>
<dbReference type="InterPro" id="IPR041644">
    <property type="entry name" value="GNAT_C"/>
</dbReference>